<evidence type="ECO:0000256" key="9">
    <source>
        <dbReference type="ARBA" id="ARBA00023136"/>
    </source>
</evidence>
<reference evidence="15" key="1">
    <citation type="submission" date="2016-03" db="EMBL/GenBank/DDBJ databases">
        <title>Complete genome sequence of the type strain Actinoalloteichus hymeniacidonis DSM 45092.</title>
        <authorList>
            <person name="Schaffert L."/>
            <person name="Albersmeier A."/>
            <person name="Winkler A."/>
            <person name="Kalinowski J."/>
            <person name="Zotchev S."/>
            <person name="Ruckert C."/>
        </authorList>
    </citation>
    <scope>NUCLEOTIDE SEQUENCE [LARGE SCALE GENOMIC DNA]</scope>
    <source>
        <strain evidence="15">HPA177(T) (DSM 45092(T))</strain>
    </source>
</reference>
<dbReference type="GO" id="GO:0034040">
    <property type="term" value="F:ATPase-coupled lipid transmembrane transporter activity"/>
    <property type="evidence" value="ECO:0007669"/>
    <property type="project" value="TreeGrafter"/>
</dbReference>
<dbReference type="Pfam" id="PF00005">
    <property type="entry name" value="ABC_tran"/>
    <property type="match status" value="1"/>
</dbReference>
<evidence type="ECO:0000259" key="12">
    <source>
        <dbReference type="PROSITE" id="PS50893"/>
    </source>
</evidence>
<accession>A0AAC9HRN5</accession>
<evidence type="ECO:0000256" key="7">
    <source>
        <dbReference type="ARBA" id="ARBA00022840"/>
    </source>
</evidence>
<dbReference type="InterPro" id="IPR036640">
    <property type="entry name" value="ABC1_TM_sf"/>
</dbReference>
<dbReference type="InterPro" id="IPR011527">
    <property type="entry name" value="ABC1_TM_dom"/>
</dbReference>
<keyword evidence="5 11" id="KW-0812">Transmembrane</keyword>
<dbReference type="FunFam" id="3.40.50.300:FF:000221">
    <property type="entry name" value="Multidrug ABC transporter ATP-binding protein"/>
    <property type="match status" value="1"/>
</dbReference>
<feature type="transmembrane region" description="Helical" evidence="11">
    <location>
        <begin position="130"/>
        <end position="150"/>
    </location>
</feature>
<evidence type="ECO:0000256" key="3">
    <source>
        <dbReference type="ARBA" id="ARBA00022475"/>
    </source>
</evidence>
<protein>
    <submittedName>
        <fullName evidence="14">ABC-type multidrug transport system, ATPase and permease component</fullName>
    </submittedName>
</protein>
<dbReference type="InterPro" id="IPR003593">
    <property type="entry name" value="AAA+_ATPase"/>
</dbReference>
<evidence type="ECO:0000256" key="4">
    <source>
        <dbReference type="ARBA" id="ARBA00022519"/>
    </source>
</evidence>
<evidence type="ECO:0000256" key="2">
    <source>
        <dbReference type="ARBA" id="ARBA00022448"/>
    </source>
</evidence>
<keyword evidence="2" id="KW-0813">Transport</keyword>
<feature type="domain" description="ABC transporter" evidence="12">
    <location>
        <begin position="333"/>
        <end position="567"/>
    </location>
</feature>
<dbReference type="GO" id="GO:0005524">
    <property type="term" value="F:ATP binding"/>
    <property type="evidence" value="ECO:0007669"/>
    <property type="project" value="UniProtKB-KW"/>
</dbReference>
<dbReference type="Pfam" id="PF00664">
    <property type="entry name" value="ABC_membrane"/>
    <property type="match status" value="1"/>
</dbReference>
<evidence type="ECO:0000256" key="11">
    <source>
        <dbReference type="SAM" id="Phobius"/>
    </source>
</evidence>
<dbReference type="PROSITE" id="PS50893">
    <property type="entry name" value="ABC_TRANSPORTER_2"/>
    <property type="match status" value="1"/>
</dbReference>
<feature type="domain" description="ABC transmembrane type-1" evidence="13">
    <location>
        <begin position="24"/>
        <end position="283"/>
    </location>
</feature>
<dbReference type="InterPro" id="IPR003439">
    <property type="entry name" value="ABC_transporter-like_ATP-bd"/>
</dbReference>
<evidence type="ECO:0000259" key="13">
    <source>
        <dbReference type="PROSITE" id="PS50929"/>
    </source>
</evidence>
<keyword evidence="15" id="KW-1185">Reference proteome</keyword>
<keyword evidence="6" id="KW-0547">Nucleotide-binding</keyword>
<dbReference type="GO" id="GO:0005886">
    <property type="term" value="C:plasma membrane"/>
    <property type="evidence" value="ECO:0007669"/>
    <property type="project" value="UniProtKB-SubCell"/>
</dbReference>
<sequence length="577" mass="61096">MFTMLVGLMRPREARQLRELAGWLVIAAALQGITLALCVPFFEALLSPDPATSIPWLVALALLCALYIAVQSASQEIAFRVGSETARALHQLLAEHIATLPLGFFTRSKAGHLVEVNTTGVPALMSYPAILLRPLITAVVTPAAAAITLLTVDWRLAGVLLLGSTIAAAVSRVARERVKRADEERHAASDRAATLVLEYARAQQVLRTTADDQSNELDRALVDAGAAGRKSMAAVIPGLVAFSFTVQLAFSALIAAGAVLVTGGDLAAGTFLGFVIVAARLTSIGASGAELGTAVQLNAGRLARVRNILETDPLPVREPVDPGPPITRADAIVTVDKVGFAYDDRAPVLDDLTFALPPRGLTALVGASGSGKTTIARLLARFWDVRSGVIRIDGRDVRELSPEQLYARLSIVFQDVYLFDGSIEDNVRIGRPDATEAELARALELAGLADLEDTFPEGIATQVGEGGRRLSGGQRQRVSIARAVIKAAPVTIMDEATAALDPENVHIVHRAMTVLAGSGSVLVIAHNMNTVRSADQILVLESGRITANGRHEELLARDGVYARFVAARAAAEQWSIG</sequence>
<evidence type="ECO:0000256" key="10">
    <source>
        <dbReference type="ARBA" id="ARBA00023455"/>
    </source>
</evidence>
<dbReference type="InterPro" id="IPR039421">
    <property type="entry name" value="Type_1_exporter"/>
</dbReference>
<evidence type="ECO:0000313" key="15">
    <source>
        <dbReference type="Proteomes" id="UP000095210"/>
    </source>
</evidence>
<dbReference type="InterPro" id="IPR027417">
    <property type="entry name" value="P-loop_NTPase"/>
</dbReference>
<dbReference type="EMBL" id="CP014859">
    <property type="protein sequence ID" value="AOS63711.1"/>
    <property type="molecule type" value="Genomic_DNA"/>
</dbReference>
<dbReference type="PROSITE" id="PS50929">
    <property type="entry name" value="ABC_TM1F"/>
    <property type="match status" value="1"/>
</dbReference>
<evidence type="ECO:0000256" key="5">
    <source>
        <dbReference type="ARBA" id="ARBA00022692"/>
    </source>
</evidence>
<dbReference type="SMART" id="SM00382">
    <property type="entry name" value="AAA"/>
    <property type="match status" value="1"/>
</dbReference>
<keyword evidence="3" id="KW-1003">Cell membrane</keyword>
<dbReference type="RefSeq" id="WP_069849586.1">
    <property type="nucleotide sequence ID" value="NZ_CP014859.1"/>
</dbReference>
<keyword evidence="9 11" id="KW-0472">Membrane</keyword>
<dbReference type="InterPro" id="IPR017871">
    <property type="entry name" value="ABC_transporter-like_CS"/>
</dbReference>
<dbReference type="AlphaFoldDB" id="A0AAC9HRN5"/>
<dbReference type="PANTHER" id="PTHR24221:SF654">
    <property type="entry name" value="ATP-BINDING CASSETTE SUB-FAMILY B MEMBER 6"/>
    <property type="match status" value="1"/>
</dbReference>
<comment type="subcellular location">
    <subcellularLocation>
        <location evidence="1">Cell inner membrane</location>
        <topology evidence="1">Multi-pass membrane protein</topology>
    </subcellularLocation>
</comment>
<dbReference type="GO" id="GO:0016887">
    <property type="term" value="F:ATP hydrolysis activity"/>
    <property type="evidence" value="ECO:0007669"/>
    <property type="project" value="InterPro"/>
</dbReference>
<proteinExistence type="inferred from homology"/>
<dbReference type="Proteomes" id="UP000095210">
    <property type="component" value="Chromosome"/>
</dbReference>
<dbReference type="PROSITE" id="PS00211">
    <property type="entry name" value="ABC_TRANSPORTER_1"/>
    <property type="match status" value="1"/>
</dbReference>
<keyword evidence="7" id="KW-0067">ATP-binding</keyword>
<evidence type="ECO:0000313" key="14">
    <source>
        <dbReference type="EMBL" id="AOS63711.1"/>
    </source>
</evidence>
<organism evidence="14 15">
    <name type="scientific">Actinoalloteichus hymeniacidonis</name>
    <dbReference type="NCBI Taxonomy" id="340345"/>
    <lineage>
        <taxon>Bacteria</taxon>
        <taxon>Bacillati</taxon>
        <taxon>Actinomycetota</taxon>
        <taxon>Actinomycetes</taxon>
        <taxon>Pseudonocardiales</taxon>
        <taxon>Pseudonocardiaceae</taxon>
        <taxon>Actinoalloteichus</taxon>
    </lineage>
</organism>
<evidence type="ECO:0000256" key="6">
    <source>
        <dbReference type="ARBA" id="ARBA00022741"/>
    </source>
</evidence>
<feature type="transmembrane region" description="Helical" evidence="11">
    <location>
        <begin position="20"/>
        <end position="42"/>
    </location>
</feature>
<dbReference type="PANTHER" id="PTHR24221">
    <property type="entry name" value="ATP-BINDING CASSETTE SUB-FAMILY B"/>
    <property type="match status" value="1"/>
</dbReference>
<feature type="transmembrane region" description="Helical" evidence="11">
    <location>
        <begin position="156"/>
        <end position="174"/>
    </location>
</feature>
<keyword evidence="8 11" id="KW-1133">Transmembrane helix</keyword>
<dbReference type="SUPFAM" id="SSF90123">
    <property type="entry name" value="ABC transporter transmembrane region"/>
    <property type="match status" value="1"/>
</dbReference>
<feature type="transmembrane region" description="Helical" evidence="11">
    <location>
        <begin position="54"/>
        <end position="70"/>
    </location>
</feature>
<gene>
    <name evidence="14" type="ORF">TL08_14490</name>
</gene>
<dbReference type="SUPFAM" id="SSF52540">
    <property type="entry name" value="P-loop containing nucleoside triphosphate hydrolases"/>
    <property type="match status" value="1"/>
</dbReference>
<dbReference type="Gene3D" id="3.40.50.300">
    <property type="entry name" value="P-loop containing nucleotide triphosphate hydrolases"/>
    <property type="match status" value="1"/>
</dbReference>
<keyword evidence="4" id="KW-0997">Cell inner membrane</keyword>
<comment type="similarity">
    <text evidence="10">Belongs to the ABC transporter superfamily. Siderophore-Fe(3+) uptake transporter (SIUT) (TC 3.A.1.21) family.</text>
</comment>
<dbReference type="KEGG" id="ahm:TL08_14490"/>
<dbReference type="GO" id="GO:0140359">
    <property type="term" value="F:ABC-type transporter activity"/>
    <property type="evidence" value="ECO:0007669"/>
    <property type="project" value="InterPro"/>
</dbReference>
<name>A0AAC9HRN5_9PSEU</name>
<evidence type="ECO:0000256" key="8">
    <source>
        <dbReference type="ARBA" id="ARBA00022989"/>
    </source>
</evidence>
<feature type="transmembrane region" description="Helical" evidence="11">
    <location>
        <begin position="239"/>
        <end position="260"/>
    </location>
</feature>
<evidence type="ECO:0000256" key="1">
    <source>
        <dbReference type="ARBA" id="ARBA00004429"/>
    </source>
</evidence>
<dbReference type="Gene3D" id="1.20.1560.10">
    <property type="entry name" value="ABC transporter type 1, transmembrane domain"/>
    <property type="match status" value="1"/>
</dbReference>